<dbReference type="SUPFAM" id="SSF51556">
    <property type="entry name" value="Metallo-dependent hydrolases"/>
    <property type="match status" value="1"/>
</dbReference>
<dbReference type="Proteomes" id="UP000230384">
    <property type="component" value="Unassembled WGS sequence"/>
</dbReference>
<evidence type="ECO:0000313" key="2">
    <source>
        <dbReference type="EMBL" id="PJC76308.1"/>
    </source>
</evidence>
<name>A0A2M8GG36_9BACT</name>
<dbReference type="AlphaFoldDB" id="A0A2M8GG36"/>
<dbReference type="GO" id="GO:0016787">
    <property type="term" value="F:hydrolase activity"/>
    <property type="evidence" value="ECO:0007669"/>
    <property type="project" value="InterPro"/>
</dbReference>
<evidence type="ECO:0000313" key="3">
    <source>
        <dbReference type="Proteomes" id="UP000230384"/>
    </source>
</evidence>
<dbReference type="Pfam" id="PF04909">
    <property type="entry name" value="Amidohydro_2"/>
    <property type="match status" value="1"/>
</dbReference>
<comment type="caution">
    <text evidence="2">The sequence shown here is derived from an EMBL/GenBank/DDBJ whole genome shotgun (WGS) entry which is preliminary data.</text>
</comment>
<gene>
    <name evidence="2" type="ORF">CO010_02895</name>
</gene>
<organism evidence="2 3">
    <name type="scientific">Candidatus Shapirobacteria bacterium CG_4_8_14_3_um_filter_39_11</name>
    <dbReference type="NCBI Taxonomy" id="1974875"/>
    <lineage>
        <taxon>Bacteria</taxon>
        <taxon>Candidatus Shapironibacteriota</taxon>
    </lineage>
</organism>
<dbReference type="EMBL" id="PFQN01000044">
    <property type="protein sequence ID" value="PJC76308.1"/>
    <property type="molecule type" value="Genomic_DNA"/>
</dbReference>
<sequence length="313" mass="35605">MRNKEFEIIDVHTHATGIDILNFFTPRIPSTQSLAELKGKMEASGITRAVVFPFPGTLYYNPKKILLENVWEATGLEDFPYQQENLALMAEIRLRQWESSLLPFLAFDPIEKVDQQCRYLARESGYYGIKIHTLATRSSPADVSKELISMLVGRNMPVLFHTGKQENALPQKVVDFAKINQKLRVGLAHLGGLDSRALHEAIKVPNLFVDTSPFLCICYFAQHGIRRYLSDDIFQTDYGDPTGVLLDLSAFLGDKLIWGSDEPFSCFSDRRGIIVTNFSYAEQVEVLKRLETMGYSEVLRKIVEENPKRFLFG</sequence>
<reference evidence="3" key="1">
    <citation type="submission" date="2017-09" db="EMBL/GenBank/DDBJ databases">
        <title>Depth-based differentiation of microbial function through sediment-hosted aquifers and enrichment of novel symbionts in the deep terrestrial subsurface.</title>
        <authorList>
            <person name="Probst A.J."/>
            <person name="Ladd B."/>
            <person name="Jarett J.K."/>
            <person name="Geller-Mcgrath D.E."/>
            <person name="Sieber C.M.K."/>
            <person name="Emerson J.B."/>
            <person name="Anantharaman K."/>
            <person name="Thomas B.C."/>
            <person name="Malmstrom R."/>
            <person name="Stieglmeier M."/>
            <person name="Klingl A."/>
            <person name="Woyke T."/>
            <person name="Ryan C.M."/>
            <person name="Banfield J.F."/>
        </authorList>
    </citation>
    <scope>NUCLEOTIDE SEQUENCE [LARGE SCALE GENOMIC DNA]</scope>
</reference>
<dbReference type="InterPro" id="IPR006680">
    <property type="entry name" value="Amidohydro-rel"/>
</dbReference>
<protein>
    <recommendedName>
        <fullName evidence="1">Amidohydrolase-related domain-containing protein</fullName>
    </recommendedName>
</protein>
<dbReference type="InterPro" id="IPR032466">
    <property type="entry name" value="Metal_Hydrolase"/>
</dbReference>
<dbReference type="Gene3D" id="3.20.20.140">
    <property type="entry name" value="Metal-dependent hydrolases"/>
    <property type="match status" value="1"/>
</dbReference>
<accession>A0A2M8GG36</accession>
<proteinExistence type="predicted"/>
<evidence type="ECO:0000259" key="1">
    <source>
        <dbReference type="Pfam" id="PF04909"/>
    </source>
</evidence>
<feature type="domain" description="Amidohydrolase-related" evidence="1">
    <location>
        <begin position="70"/>
        <end position="311"/>
    </location>
</feature>